<feature type="binding site" evidence="2">
    <location>
        <begin position="33"/>
        <end position="34"/>
    </location>
    <ligand>
        <name>substrate</name>
    </ligand>
</feature>
<dbReference type="InterPro" id="IPR011004">
    <property type="entry name" value="Trimer_LpxA-like_sf"/>
</dbReference>
<dbReference type="PANTHER" id="PTHR43300">
    <property type="entry name" value="ACETYLTRANSFERASE"/>
    <property type="match status" value="1"/>
</dbReference>
<dbReference type="Pfam" id="PF17836">
    <property type="entry name" value="PglD_N"/>
    <property type="match status" value="1"/>
</dbReference>
<feature type="site" description="Increases basicity of active site His" evidence="1">
    <location>
        <position position="135"/>
    </location>
</feature>
<organism evidence="4 5">
    <name type="scientific">Candidatus Erysipelatoclostridium merdavium</name>
    <dbReference type="NCBI Taxonomy" id="2838566"/>
    <lineage>
        <taxon>Bacteria</taxon>
        <taxon>Bacillati</taxon>
        <taxon>Bacillota</taxon>
        <taxon>Erysipelotrichia</taxon>
        <taxon>Erysipelotrichales</taxon>
        <taxon>Erysipelotrichales incertae sedis</taxon>
    </lineage>
</organism>
<dbReference type="Gene3D" id="3.40.50.20">
    <property type="match status" value="1"/>
</dbReference>
<dbReference type="Proteomes" id="UP000886724">
    <property type="component" value="Unassembled WGS sequence"/>
</dbReference>
<gene>
    <name evidence="4" type="ORF">H9980_07070</name>
</gene>
<dbReference type="AlphaFoldDB" id="A0A9D2BMN2"/>
<reference evidence="4" key="1">
    <citation type="journal article" date="2021" name="PeerJ">
        <title>Extensive microbial diversity within the chicken gut microbiome revealed by metagenomics and culture.</title>
        <authorList>
            <person name="Gilroy R."/>
            <person name="Ravi A."/>
            <person name="Getino M."/>
            <person name="Pursley I."/>
            <person name="Horton D.L."/>
            <person name="Alikhan N.F."/>
            <person name="Baker D."/>
            <person name="Gharbi K."/>
            <person name="Hall N."/>
            <person name="Watson M."/>
            <person name="Adriaenssens E.M."/>
            <person name="Foster-Nyarko E."/>
            <person name="Jarju S."/>
            <person name="Secka A."/>
            <person name="Antonio M."/>
            <person name="Oren A."/>
            <person name="Chaudhuri R.R."/>
            <person name="La Ragione R."/>
            <person name="Hildebrand F."/>
            <person name="Pallen M.J."/>
        </authorList>
    </citation>
    <scope>NUCLEOTIDE SEQUENCE</scope>
    <source>
        <strain evidence="4">ChiGjej1B1-14440</strain>
    </source>
</reference>
<feature type="binding site" evidence="2">
    <location>
        <position position="67"/>
    </location>
    <ligand>
        <name>substrate</name>
    </ligand>
</feature>
<feature type="binding site" evidence="2">
    <location>
        <position position="143"/>
    </location>
    <ligand>
        <name>acetyl-CoA</name>
        <dbReference type="ChEBI" id="CHEBI:57288"/>
    </ligand>
</feature>
<name>A0A9D2BMN2_9FIRM</name>
<dbReference type="InterPro" id="IPR020019">
    <property type="entry name" value="AcTrfase_PglD-like"/>
</dbReference>
<evidence type="ECO:0000313" key="4">
    <source>
        <dbReference type="EMBL" id="HIX81716.1"/>
    </source>
</evidence>
<feature type="binding site" evidence="2">
    <location>
        <position position="164"/>
    </location>
    <ligand>
        <name>acetyl-CoA</name>
        <dbReference type="ChEBI" id="CHEBI:57288"/>
    </ligand>
</feature>
<dbReference type="PANTHER" id="PTHR43300:SF7">
    <property type="entry name" value="UDP-N-ACETYLBACILLOSAMINE N-ACETYLTRANSFERASE"/>
    <property type="match status" value="1"/>
</dbReference>
<feature type="domain" description="PglD N-terminal" evidence="3">
    <location>
        <begin position="4"/>
        <end position="77"/>
    </location>
</feature>
<reference evidence="4" key="2">
    <citation type="submission" date="2021-04" db="EMBL/GenBank/DDBJ databases">
        <authorList>
            <person name="Gilroy R."/>
        </authorList>
    </citation>
    <scope>NUCLEOTIDE SEQUENCE</scope>
    <source>
        <strain evidence="4">ChiGjej1B1-14440</strain>
    </source>
</reference>
<feature type="active site" description="Proton acceptor" evidence="1">
    <location>
        <position position="134"/>
    </location>
</feature>
<comment type="caution">
    <text evidence="4">The sequence shown here is derived from an EMBL/GenBank/DDBJ whole genome shotgun (WGS) entry which is preliminary data.</text>
</comment>
<dbReference type="EMBL" id="DXET01000154">
    <property type="protein sequence ID" value="HIX81716.1"/>
    <property type="molecule type" value="Genomic_DNA"/>
</dbReference>
<dbReference type="SUPFAM" id="SSF51161">
    <property type="entry name" value="Trimeric LpxA-like enzymes"/>
    <property type="match status" value="1"/>
</dbReference>
<dbReference type="Gene3D" id="2.160.10.10">
    <property type="entry name" value="Hexapeptide repeat proteins"/>
    <property type="match status" value="1"/>
</dbReference>
<sequence length="206" mass="22056">MDKKLLIIGAGGHGKVIADIAKLNGYKEIAFLDDDTTKKKNGKYDVINTTAAVDEYINDYDFFVGIGDNQIRKKVTLKLKQKNIVQPVLIHPSAIVDESVVIEQGTVVMANVVINADAKIKEGCIINTASSIDHDCMIDSYVHISPGVHIAGTVKIGELTWVGIGASVRNNTVICANSIIGAGSVVVNDILEKGTYVGIPTKKVHS</sequence>
<evidence type="ECO:0000256" key="1">
    <source>
        <dbReference type="PIRSR" id="PIRSR620019-1"/>
    </source>
</evidence>
<protein>
    <submittedName>
        <fullName evidence="4">Acetyltransferase</fullName>
    </submittedName>
</protein>
<dbReference type="NCBIfam" id="TIGR03570">
    <property type="entry name" value="NeuD_NnaD"/>
    <property type="match status" value="1"/>
</dbReference>
<dbReference type="CDD" id="cd03360">
    <property type="entry name" value="LbH_AT_putative"/>
    <property type="match status" value="1"/>
</dbReference>
<dbReference type="InterPro" id="IPR041561">
    <property type="entry name" value="PglD_N"/>
</dbReference>
<evidence type="ECO:0000256" key="2">
    <source>
        <dbReference type="PIRSR" id="PIRSR620019-2"/>
    </source>
</evidence>
<evidence type="ECO:0000313" key="5">
    <source>
        <dbReference type="Proteomes" id="UP000886724"/>
    </source>
</evidence>
<proteinExistence type="predicted"/>
<evidence type="ECO:0000259" key="3">
    <source>
        <dbReference type="Pfam" id="PF17836"/>
    </source>
</evidence>
<dbReference type="InterPro" id="IPR050179">
    <property type="entry name" value="Trans_hexapeptide_repeat"/>
</dbReference>
<accession>A0A9D2BMN2</accession>